<accession>A0ACB9IJ73</accession>
<organism evidence="1 2">
    <name type="scientific">Smallanthus sonchifolius</name>
    <dbReference type="NCBI Taxonomy" id="185202"/>
    <lineage>
        <taxon>Eukaryota</taxon>
        <taxon>Viridiplantae</taxon>
        <taxon>Streptophyta</taxon>
        <taxon>Embryophyta</taxon>
        <taxon>Tracheophyta</taxon>
        <taxon>Spermatophyta</taxon>
        <taxon>Magnoliopsida</taxon>
        <taxon>eudicotyledons</taxon>
        <taxon>Gunneridae</taxon>
        <taxon>Pentapetalae</taxon>
        <taxon>asterids</taxon>
        <taxon>campanulids</taxon>
        <taxon>Asterales</taxon>
        <taxon>Asteraceae</taxon>
        <taxon>Asteroideae</taxon>
        <taxon>Heliantheae alliance</taxon>
        <taxon>Millerieae</taxon>
        <taxon>Smallanthus</taxon>
    </lineage>
</organism>
<sequence>MSISLADRSVKYLRGIMENLLVKVGKFVFPMDFVILDMEVDDRVPLILGRPFLRTAKAVIDVFDGKVTLRMGDESVIFEATQSVKDVGDHSHSVCMLDAFMDYQHDSDPIVG</sequence>
<keyword evidence="2" id="KW-1185">Reference proteome</keyword>
<evidence type="ECO:0000313" key="1">
    <source>
        <dbReference type="EMBL" id="KAI3807842.1"/>
    </source>
</evidence>
<dbReference type="EMBL" id="CM042025">
    <property type="protein sequence ID" value="KAI3807842.1"/>
    <property type="molecule type" value="Genomic_DNA"/>
</dbReference>
<protein>
    <submittedName>
        <fullName evidence="1">Uncharacterized protein</fullName>
    </submittedName>
</protein>
<comment type="caution">
    <text evidence="1">The sequence shown here is derived from an EMBL/GenBank/DDBJ whole genome shotgun (WGS) entry which is preliminary data.</text>
</comment>
<name>A0ACB9IJ73_9ASTR</name>
<proteinExistence type="predicted"/>
<reference evidence="2" key="1">
    <citation type="journal article" date="2022" name="Mol. Ecol. Resour.">
        <title>The genomes of chicory, endive, great burdock and yacon provide insights into Asteraceae palaeo-polyploidization history and plant inulin production.</title>
        <authorList>
            <person name="Fan W."/>
            <person name="Wang S."/>
            <person name="Wang H."/>
            <person name="Wang A."/>
            <person name="Jiang F."/>
            <person name="Liu H."/>
            <person name="Zhao H."/>
            <person name="Xu D."/>
            <person name="Zhang Y."/>
        </authorList>
    </citation>
    <scope>NUCLEOTIDE SEQUENCE [LARGE SCALE GENOMIC DNA]</scope>
    <source>
        <strain evidence="2">cv. Yunnan</strain>
    </source>
</reference>
<reference evidence="1 2" key="2">
    <citation type="journal article" date="2022" name="Mol. Ecol. Resour.">
        <title>The genomes of chicory, endive, great burdock and yacon provide insights into Asteraceae paleo-polyploidization history and plant inulin production.</title>
        <authorList>
            <person name="Fan W."/>
            <person name="Wang S."/>
            <person name="Wang H."/>
            <person name="Wang A."/>
            <person name="Jiang F."/>
            <person name="Liu H."/>
            <person name="Zhao H."/>
            <person name="Xu D."/>
            <person name="Zhang Y."/>
        </authorList>
    </citation>
    <scope>NUCLEOTIDE SEQUENCE [LARGE SCALE GENOMIC DNA]</scope>
    <source>
        <strain evidence="2">cv. Yunnan</strain>
        <tissue evidence="1">Leaves</tissue>
    </source>
</reference>
<evidence type="ECO:0000313" key="2">
    <source>
        <dbReference type="Proteomes" id="UP001056120"/>
    </source>
</evidence>
<dbReference type="Proteomes" id="UP001056120">
    <property type="component" value="Linkage Group LG08"/>
</dbReference>
<gene>
    <name evidence="1" type="ORF">L1987_23777</name>
</gene>